<gene>
    <name evidence="1" type="ORF">BpHYR1_035207</name>
</gene>
<dbReference type="AlphaFoldDB" id="A0A3M7T939"/>
<accession>A0A3M7T939</accession>
<comment type="caution">
    <text evidence="1">The sequence shown here is derived from an EMBL/GenBank/DDBJ whole genome shotgun (WGS) entry which is preliminary data.</text>
</comment>
<keyword evidence="2" id="KW-1185">Reference proteome</keyword>
<protein>
    <submittedName>
        <fullName evidence="1">Uncharacterized protein</fullName>
    </submittedName>
</protein>
<evidence type="ECO:0000313" key="1">
    <source>
        <dbReference type="EMBL" id="RNA44614.1"/>
    </source>
</evidence>
<dbReference type="Proteomes" id="UP000276133">
    <property type="component" value="Unassembled WGS sequence"/>
</dbReference>
<proteinExistence type="predicted"/>
<name>A0A3M7T939_BRAPC</name>
<dbReference type="EMBL" id="REGN01000082">
    <property type="protein sequence ID" value="RNA44614.1"/>
    <property type="molecule type" value="Genomic_DNA"/>
</dbReference>
<organism evidence="1 2">
    <name type="scientific">Brachionus plicatilis</name>
    <name type="common">Marine rotifer</name>
    <name type="synonym">Brachionus muelleri</name>
    <dbReference type="NCBI Taxonomy" id="10195"/>
    <lineage>
        <taxon>Eukaryota</taxon>
        <taxon>Metazoa</taxon>
        <taxon>Spiralia</taxon>
        <taxon>Gnathifera</taxon>
        <taxon>Rotifera</taxon>
        <taxon>Eurotatoria</taxon>
        <taxon>Monogononta</taxon>
        <taxon>Pseudotrocha</taxon>
        <taxon>Ploima</taxon>
        <taxon>Brachionidae</taxon>
        <taxon>Brachionus</taxon>
    </lineage>
</organism>
<evidence type="ECO:0000313" key="2">
    <source>
        <dbReference type="Proteomes" id="UP000276133"/>
    </source>
</evidence>
<sequence length="94" mass="11194">MTKHSEDDKKEKSHFRQLLFKHHVSIVETKIESIKSFKSDLLNIEKFFNLHVVSKEEADSSFIDTAKRQNSKYKNKKTNHASFMQLFTKKTKNY</sequence>
<reference evidence="1 2" key="1">
    <citation type="journal article" date="2018" name="Sci. Rep.">
        <title>Genomic signatures of local adaptation to the degree of environmental predictability in rotifers.</title>
        <authorList>
            <person name="Franch-Gras L."/>
            <person name="Hahn C."/>
            <person name="Garcia-Roger E.M."/>
            <person name="Carmona M.J."/>
            <person name="Serra M."/>
            <person name="Gomez A."/>
        </authorList>
    </citation>
    <scope>NUCLEOTIDE SEQUENCE [LARGE SCALE GENOMIC DNA]</scope>
    <source>
        <strain evidence="1">HYR1</strain>
    </source>
</reference>